<dbReference type="InParanoid" id="A0A251TSB6"/>
<sequence>MNECFKMGKKRRRVRKVPLRFLQRKQAFLFDTIKATTIMVCGQAIIHLDCYMKLIDQEQ</sequence>
<dbReference type="EMBL" id="CM007898">
    <property type="protein sequence ID" value="OTG13623.1"/>
    <property type="molecule type" value="Genomic_DNA"/>
</dbReference>
<accession>A0A251TSB6</accession>
<reference evidence="2" key="1">
    <citation type="journal article" date="2017" name="Nature">
        <title>The sunflower genome provides insights into oil metabolism, flowering and Asterid evolution.</title>
        <authorList>
            <person name="Badouin H."/>
            <person name="Gouzy J."/>
            <person name="Grassa C.J."/>
            <person name="Murat F."/>
            <person name="Staton S.E."/>
            <person name="Cottret L."/>
            <person name="Lelandais-Briere C."/>
            <person name="Owens G.L."/>
            <person name="Carrere S."/>
            <person name="Mayjonade B."/>
            <person name="Legrand L."/>
            <person name="Gill N."/>
            <person name="Kane N.C."/>
            <person name="Bowers J.E."/>
            <person name="Hubner S."/>
            <person name="Bellec A."/>
            <person name="Berard A."/>
            <person name="Berges H."/>
            <person name="Blanchet N."/>
            <person name="Boniface M.C."/>
            <person name="Brunel D."/>
            <person name="Catrice O."/>
            <person name="Chaidir N."/>
            <person name="Claudel C."/>
            <person name="Donnadieu C."/>
            <person name="Faraut T."/>
            <person name="Fievet G."/>
            <person name="Helmstetter N."/>
            <person name="King M."/>
            <person name="Knapp S.J."/>
            <person name="Lai Z."/>
            <person name="Le Paslier M.C."/>
            <person name="Lippi Y."/>
            <person name="Lorenzon L."/>
            <person name="Mandel J.R."/>
            <person name="Marage G."/>
            <person name="Marchand G."/>
            <person name="Marquand E."/>
            <person name="Bret-Mestries E."/>
            <person name="Morien E."/>
            <person name="Nambeesan S."/>
            <person name="Nguyen T."/>
            <person name="Pegot-Espagnet P."/>
            <person name="Pouilly N."/>
            <person name="Raftis F."/>
            <person name="Sallet E."/>
            <person name="Schiex T."/>
            <person name="Thomas J."/>
            <person name="Vandecasteele C."/>
            <person name="Vares D."/>
            <person name="Vear F."/>
            <person name="Vautrin S."/>
            <person name="Crespi M."/>
            <person name="Mangin B."/>
            <person name="Burke J.M."/>
            <person name="Salse J."/>
            <person name="Munos S."/>
            <person name="Vincourt P."/>
            <person name="Rieseberg L.H."/>
            <person name="Langlade N.B."/>
        </authorList>
    </citation>
    <scope>NUCLEOTIDE SEQUENCE [LARGE SCALE GENOMIC DNA]</scope>
    <source>
        <strain evidence="2">cv. SF193</strain>
    </source>
</reference>
<dbReference type="AlphaFoldDB" id="A0A251TSB6"/>
<evidence type="ECO:0000313" key="2">
    <source>
        <dbReference type="Proteomes" id="UP000215914"/>
    </source>
</evidence>
<proteinExistence type="predicted"/>
<name>A0A251TSB6_HELAN</name>
<gene>
    <name evidence="1" type="ORF">HannXRQ_Chr09g0240211</name>
</gene>
<dbReference type="Proteomes" id="UP000215914">
    <property type="component" value="Chromosome 9"/>
</dbReference>
<protein>
    <submittedName>
        <fullName evidence="1">Uncharacterized protein</fullName>
    </submittedName>
</protein>
<evidence type="ECO:0000313" key="1">
    <source>
        <dbReference type="EMBL" id="OTG13623.1"/>
    </source>
</evidence>
<organism evidence="1 2">
    <name type="scientific">Helianthus annuus</name>
    <name type="common">Common sunflower</name>
    <dbReference type="NCBI Taxonomy" id="4232"/>
    <lineage>
        <taxon>Eukaryota</taxon>
        <taxon>Viridiplantae</taxon>
        <taxon>Streptophyta</taxon>
        <taxon>Embryophyta</taxon>
        <taxon>Tracheophyta</taxon>
        <taxon>Spermatophyta</taxon>
        <taxon>Magnoliopsida</taxon>
        <taxon>eudicotyledons</taxon>
        <taxon>Gunneridae</taxon>
        <taxon>Pentapetalae</taxon>
        <taxon>asterids</taxon>
        <taxon>campanulids</taxon>
        <taxon>Asterales</taxon>
        <taxon>Asteraceae</taxon>
        <taxon>Asteroideae</taxon>
        <taxon>Heliantheae alliance</taxon>
        <taxon>Heliantheae</taxon>
        <taxon>Helianthus</taxon>
    </lineage>
</organism>
<keyword evidence="2" id="KW-1185">Reference proteome</keyword>